<reference evidence="2 3" key="1">
    <citation type="submission" date="2020-08" db="EMBL/GenBank/DDBJ databases">
        <authorList>
            <person name="Liu C."/>
            <person name="Sun Q."/>
        </authorList>
    </citation>
    <scope>NUCLEOTIDE SEQUENCE [LARGE SCALE GENOMIC DNA]</scope>
    <source>
        <strain evidence="2 3">NSJ-38</strain>
    </source>
</reference>
<dbReference type="InterPro" id="IPR001173">
    <property type="entry name" value="Glyco_trans_2-like"/>
</dbReference>
<dbReference type="Gene3D" id="3.90.550.10">
    <property type="entry name" value="Spore Coat Polysaccharide Biosynthesis Protein SpsA, Chain A"/>
    <property type="match status" value="1"/>
</dbReference>
<dbReference type="GO" id="GO:0016758">
    <property type="term" value="F:hexosyltransferase activity"/>
    <property type="evidence" value="ECO:0007669"/>
    <property type="project" value="UniProtKB-ARBA"/>
</dbReference>
<evidence type="ECO:0000259" key="1">
    <source>
        <dbReference type="Pfam" id="PF00535"/>
    </source>
</evidence>
<accession>A0A7G9G7S5</accession>
<evidence type="ECO:0000313" key="3">
    <source>
        <dbReference type="Proteomes" id="UP000515823"/>
    </source>
</evidence>
<feature type="domain" description="Glycosyltransferase 2-like" evidence="1">
    <location>
        <begin position="6"/>
        <end position="109"/>
    </location>
</feature>
<name>A0A7G9G7S5_9FIRM</name>
<dbReference type="AlphaFoldDB" id="A0A7G9G7S5"/>
<protein>
    <submittedName>
        <fullName evidence="2">Glycosyltransferase</fullName>
    </submittedName>
</protein>
<dbReference type="Pfam" id="PF00535">
    <property type="entry name" value="Glycos_transf_2"/>
    <property type="match status" value="1"/>
</dbReference>
<dbReference type="SUPFAM" id="SSF53448">
    <property type="entry name" value="Nucleotide-diphospho-sugar transferases"/>
    <property type="match status" value="1"/>
</dbReference>
<sequence>MEKVNIILSTYNGGKYLSEQLDSLFGQTYHNIDIYIRDDGSVDNTKEIIKTYEKKEVQGIKIYYLEDEEGNLGYVKSFLKIIRASGKADFYAFCDQDDIWCPDKIERAVCCLSRYDNQKCLLYSSAYDVCDSRMNVIKSGHIPSMFEKLNVGKALSLYDGGCLLGFTCVFNYTLKKIAFDNDADDMYSHDIWVQAVAVGMGGKFYYDEKVTAHFRRHDNTTSIAESEVDSSFVNAWKYRWNEMFGNGQVFNRIRGSIDSYFRLFYESVSGKEDKEFLLKFGQNKKGAASVFGKLFYRYRLKQSLLTEIAWRIAILFGKI</sequence>
<organism evidence="2 3">
    <name type="scientific">Qiania dongpingensis</name>
    <dbReference type="NCBI Taxonomy" id="2763669"/>
    <lineage>
        <taxon>Bacteria</taxon>
        <taxon>Bacillati</taxon>
        <taxon>Bacillota</taxon>
        <taxon>Clostridia</taxon>
        <taxon>Lachnospirales</taxon>
        <taxon>Lachnospiraceae</taxon>
        <taxon>Qiania</taxon>
    </lineage>
</organism>
<dbReference type="Proteomes" id="UP000515823">
    <property type="component" value="Chromosome"/>
</dbReference>
<dbReference type="PANTHER" id="PTHR22916">
    <property type="entry name" value="GLYCOSYLTRANSFERASE"/>
    <property type="match status" value="1"/>
</dbReference>
<dbReference type="PANTHER" id="PTHR22916:SF3">
    <property type="entry name" value="UDP-GLCNAC:BETAGAL BETA-1,3-N-ACETYLGLUCOSAMINYLTRANSFERASE-LIKE PROTEIN 1"/>
    <property type="match status" value="1"/>
</dbReference>
<keyword evidence="3" id="KW-1185">Reference proteome</keyword>
<dbReference type="EMBL" id="CP060634">
    <property type="protein sequence ID" value="QNM06857.1"/>
    <property type="molecule type" value="Genomic_DNA"/>
</dbReference>
<evidence type="ECO:0000313" key="2">
    <source>
        <dbReference type="EMBL" id="QNM06857.1"/>
    </source>
</evidence>
<gene>
    <name evidence="2" type="ORF">H9Q78_07040</name>
</gene>
<dbReference type="InterPro" id="IPR029044">
    <property type="entry name" value="Nucleotide-diphossugar_trans"/>
</dbReference>
<keyword evidence="2" id="KW-0808">Transferase</keyword>
<proteinExistence type="predicted"/>
<dbReference type="RefSeq" id="WP_249304610.1">
    <property type="nucleotide sequence ID" value="NZ_CP060634.1"/>
</dbReference>
<dbReference type="KEGG" id="qdo:H9Q78_07040"/>